<accession>A0A135P4K5</accession>
<reference evidence="1 2" key="1">
    <citation type="submission" date="2015-11" db="EMBL/GenBank/DDBJ databases">
        <title>Draft genome sequence of Agrobacterium sp. R89-1.</title>
        <authorList>
            <person name="Zahradnik J."/>
            <person name="Kyslikova E."/>
            <person name="Palyzova A."/>
            <person name="Kyslik P."/>
        </authorList>
    </citation>
    <scope>NUCLEOTIDE SEQUENCE [LARGE SCALE GENOMIC DNA]</scope>
    <source>
        <strain evidence="1 2">R89-1</strain>
    </source>
</reference>
<proteinExistence type="predicted"/>
<sequence length="137" mass="14945">MATSKRAPKTQTISILKIVSKFLASLTASEIDDLVSGKTQLKLSLGSAADVGRSNDDQGRPAVLEWEKLREALTGADTTEQGFAILTSIGMSRLELEQFSRFLDLPILKQDSVSRLQQKIVESLIGSRLNSKAVRGR</sequence>
<name>A0A135P4K5_9HYPH</name>
<organism evidence="1 2">
    <name type="scientific">Agrobacterium bohemicum</name>
    <dbReference type="NCBI Taxonomy" id="2052828"/>
    <lineage>
        <taxon>Bacteria</taxon>
        <taxon>Pseudomonadati</taxon>
        <taxon>Pseudomonadota</taxon>
        <taxon>Alphaproteobacteria</taxon>
        <taxon>Hyphomicrobiales</taxon>
        <taxon>Rhizobiaceae</taxon>
        <taxon>Rhizobium/Agrobacterium group</taxon>
        <taxon>Agrobacterium</taxon>
    </lineage>
</organism>
<keyword evidence="2" id="KW-1185">Reference proteome</keyword>
<evidence type="ECO:0000313" key="1">
    <source>
        <dbReference type="EMBL" id="KXG86340.1"/>
    </source>
</evidence>
<dbReference type="RefSeq" id="WP_067643796.1">
    <property type="nucleotide sequence ID" value="NZ_KQ961023.1"/>
</dbReference>
<gene>
    <name evidence="1" type="ORF">ATO67_02545</name>
</gene>
<dbReference type="EMBL" id="LNUW01000016">
    <property type="protein sequence ID" value="KXG86340.1"/>
    <property type="molecule type" value="Genomic_DNA"/>
</dbReference>
<protein>
    <submittedName>
        <fullName evidence="1">Uncharacterized protein</fullName>
    </submittedName>
</protein>
<evidence type="ECO:0000313" key="2">
    <source>
        <dbReference type="Proteomes" id="UP000070498"/>
    </source>
</evidence>
<dbReference type="Proteomes" id="UP000070498">
    <property type="component" value="Unassembled WGS sequence"/>
</dbReference>
<dbReference type="STRING" id="2052828.ATO67_02545"/>
<comment type="caution">
    <text evidence="1">The sequence shown here is derived from an EMBL/GenBank/DDBJ whole genome shotgun (WGS) entry which is preliminary data.</text>
</comment>
<dbReference type="AlphaFoldDB" id="A0A135P4K5"/>